<dbReference type="PANTHER" id="PTHR30349">
    <property type="entry name" value="PHAGE INTEGRASE-RELATED"/>
    <property type="match status" value="1"/>
</dbReference>
<keyword evidence="1" id="KW-0238">DNA-binding</keyword>
<gene>
    <name evidence="4" type="ordered locus">Desal_2156</name>
</gene>
<dbReference type="InterPro" id="IPR011010">
    <property type="entry name" value="DNA_brk_join_enz"/>
</dbReference>
<dbReference type="Gene3D" id="1.10.150.130">
    <property type="match status" value="1"/>
</dbReference>
<dbReference type="GO" id="GO:0015074">
    <property type="term" value="P:DNA integration"/>
    <property type="evidence" value="ECO:0007669"/>
    <property type="project" value="InterPro"/>
</dbReference>
<dbReference type="HOGENOM" id="CLU_065764_0_0_7"/>
<dbReference type="PROSITE" id="PS51898">
    <property type="entry name" value="TYR_RECOMBINASE"/>
    <property type="match status" value="1"/>
</dbReference>
<dbReference type="CDD" id="cd00397">
    <property type="entry name" value="DNA_BRE_C"/>
    <property type="match status" value="1"/>
</dbReference>
<dbReference type="SUPFAM" id="SSF56349">
    <property type="entry name" value="DNA breaking-rejoining enzymes"/>
    <property type="match status" value="1"/>
</dbReference>
<dbReference type="InterPro" id="IPR013762">
    <property type="entry name" value="Integrase-like_cat_sf"/>
</dbReference>
<dbReference type="Gene3D" id="1.10.443.10">
    <property type="entry name" value="Intergrase catalytic core"/>
    <property type="match status" value="1"/>
</dbReference>
<dbReference type="GO" id="GO:0006310">
    <property type="term" value="P:DNA recombination"/>
    <property type="evidence" value="ECO:0007669"/>
    <property type="project" value="UniProtKB-KW"/>
</dbReference>
<dbReference type="InterPro" id="IPR050090">
    <property type="entry name" value="Tyrosine_recombinase_XerCD"/>
</dbReference>
<dbReference type="eggNOG" id="COG0582">
    <property type="taxonomic scope" value="Bacteria"/>
</dbReference>
<evidence type="ECO:0000259" key="3">
    <source>
        <dbReference type="PROSITE" id="PS51898"/>
    </source>
</evidence>
<dbReference type="InterPro" id="IPR002104">
    <property type="entry name" value="Integrase_catalytic"/>
</dbReference>
<evidence type="ECO:0000256" key="2">
    <source>
        <dbReference type="ARBA" id="ARBA00023172"/>
    </source>
</evidence>
<dbReference type="InterPro" id="IPR010998">
    <property type="entry name" value="Integrase_recombinase_N"/>
</dbReference>
<dbReference type="Pfam" id="PF00589">
    <property type="entry name" value="Phage_integrase"/>
    <property type="match status" value="1"/>
</dbReference>
<proteinExistence type="predicted"/>
<evidence type="ECO:0000313" key="4">
    <source>
        <dbReference type="EMBL" id="ACS80214.1"/>
    </source>
</evidence>
<dbReference type="Proteomes" id="UP000002601">
    <property type="component" value="Chromosome"/>
</dbReference>
<protein>
    <submittedName>
        <fullName evidence="4">Integrase family protein</fullName>
    </submittedName>
</protein>
<dbReference type="AlphaFoldDB" id="C6BW11"/>
<dbReference type="STRING" id="526222.Desal_2156"/>
<evidence type="ECO:0000256" key="1">
    <source>
        <dbReference type="ARBA" id="ARBA00023125"/>
    </source>
</evidence>
<dbReference type="EMBL" id="CP001649">
    <property type="protein sequence ID" value="ACS80214.1"/>
    <property type="molecule type" value="Genomic_DNA"/>
</dbReference>
<accession>C6BW11</accession>
<organism evidence="4 5">
    <name type="scientific">Maridesulfovibrio salexigens (strain ATCC 14822 / DSM 2638 / NCIMB 8403 / VKM B-1763)</name>
    <name type="common">Desulfovibrio salexigens</name>
    <dbReference type="NCBI Taxonomy" id="526222"/>
    <lineage>
        <taxon>Bacteria</taxon>
        <taxon>Pseudomonadati</taxon>
        <taxon>Thermodesulfobacteriota</taxon>
        <taxon>Desulfovibrionia</taxon>
        <taxon>Desulfovibrionales</taxon>
        <taxon>Desulfovibrionaceae</taxon>
        <taxon>Maridesulfovibrio</taxon>
    </lineage>
</organism>
<keyword evidence="2" id="KW-0233">DNA recombination</keyword>
<sequence>MFSAASYDYLLDCEDRDMTTGTVQEKLNHLTEFAEWTLTYIQRINPEAVDFLLDDVSLEIARKYYRHTCKARTVKTANNHVKNLKACWNFHIKEERILSNPWPKLEKSEGDEAPVYIPPAEDVVAAYNAAETWQQDYIQILLKTGGRAGDPRKLKWESVDFANGTLSFWTKKRKGGKKEYRIISMPEGSTLHTLLLKIWKDREIESEYVFNNPRTGTGYTRQADGIKYMLHYACAIAGVRRFTLKDLRDFVALRLDDSKEASLTDIQNILGHKRPTTTDIYLKAKRGNTETAARILDNDDLV</sequence>
<evidence type="ECO:0000313" key="5">
    <source>
        <dbReference type="Proteomes" id="UP000002601"/>
    </source>
</evidence>
<reference evidence="4 5" key="1">
    <citation type="submission" date="2009-06" db="EMBL/GenBank/DDBJ databases">
        <title>Complete sequence of Desulfovibrio salexigens DSM 2638.</title>
        <authorList>
            <consortium name="US DOE Joint Genome Institute"/>
            <person name="Lucas S."/>
            <person name="Copeland A."/>
            <person name="Lapidus A."/>
            <person name="Glavina del Rio T."/>
            <person name="Tice H."/>
            <person name="Bruce D."/>
            <person name="Goodwin L."/>
            <person name="Pitluck S."/>
            <person name="Munk A.C."/>
            <person name="Brettin T."/>
            <person name="Detter J.C."/>
            <person name="Han C."/>
            <person name="Tapia R."/>
            <person name="Larimer F."/>
            <person name="Land M."/>
            <person name="Hauser L."/>
            <person name="Kyrpides N."/>
            <person name="Anderson I."/>
            <person name="Wall J.D."/>
            <person name="Arkin A.P."/>
            <person name="Dehal P."/>
            <person name="Chivian D."/>
            <person name="Giles B."/>
            <person name="Hazen T.C."/>
        </authorList>
    </citation>
    <scope>NUCLEOTIDE SEQUENCE [LARGE SCALE GENOMIC DNA]</scope>
    <source>
        <strain evidence="5">ATCC 14822 / DSM 2638 / NCIMB 8403 / VKM B-1763</strain>
    </source>
</reference>
<keyword evidence="5" id="KW-1185">Reference proteome</keyword>
<name>C6BW11_MARSD</name>
<dbReference type="GO" id="GO:0003677">
    <property type="term" value="F:DNA binding"/>
    <property type="evidence" value="ECO:0007669"/>
    <property type="project" value="UniProtKB-KW"/>
</dbReference>
<dbReference type="KEGG" id="dsa:Desal_2156"/>
<feature type="domain" description="Tyr recombinase" evidence="3">
    <location>
        <begin position="112"/>
        <end position="297"/>
    </location>
</feature>